<dbReference type="OrthoDB" id="5357528at2"/>
<evidence type="ECO:0000256" key="4">
    <source>
        <dbReference type="ARBA" id="ARBA00022840"/>
    </source>
</evidence>
<dbReference type="Pfam" id="PF08352">
    <property type="entry name" value="oligo_HPY"/>
    <property type="match status" value="1"/>
</dbReference>
<dbReference type="NCBIfam" id="NF008453">
    <property type="entry name" value="PRK11308.1"/>
    <property type="match status" value="1"/>
</dbReference>
<feature type="domain" description="ABC transporter" evidence="5">
    <location>
        <begin position="23"/>
        <end position="273"/>
    </location>
</feature>
<dbReference type="STRING" id="642780.SAMN04488570_3175"/>
<comment type="similarity">
    <text evidence="1">Belongs to the ABC transporter superfamily.</text>
</comment>
<gene>
    <name evidence="6" type="ORF">SAMN04488570_3175</name>
</gene>
<evidence type="ECO:0000256" key="1">
    <source>
        <dbReference type="ARBA" id="ARBA00005417"/>
    </source>
</evidence>
<dbReference type="InterPro" id="IPR003593">
    <property type="entry name" value="AAA+_ATPase"/>
</dbReference>
<protein>
    <submittedName>
        <fullName evidence="6">Oligopeptide transport system ATP-binding protein</fullName>
    </submittedName>
</protein>
<sequence>MTTTPAPAPTGPASDDGSPDLLLEVEGLVKHFPIKGGLFGRGASAVQAVDGVDFAVRRGETFSIVGESGCGKSTTARLVTRLLEPTGGTVRFDGQDITHLSEGKLRPMRRDIQMIFQDPYSSLNPRHTVGKIVGAPFHLQGVTPEGGRKKAVQDLLELVGLSPEHYNRYPHEFSGGQRQRIGIARTLALKPKLIVADEPVSALDVSIQAQVVNLLEDLQEELGLTYVMIAHDLSVVRHVSDRIAVMYLGKIVEIADRDDLYDRPHHPYTVAMLSAVPVADVKRRHTRERIRLEGDVPSPINPPPACRFHTRCWKAQEICSTQEPPLLQIGTSSHQVACHFPENVAGEQVGAGAPATEPPGTR</sequence>
<keyword evidence="3" id="KW-0547">Nucleotide-binding</keyword>
<dbReference type="NCBIfam" id="TIGR01727">
    <property type="entry name" value="oligo_HPY"/>
    <property type="match status" value="1"/>
</dbReference>
<evidence type="ECO:0000313" key="7">
    <source>
        <dbReference type="Proteomes" id="UP000198859"/>
    </source>
</evidence>
<evidence type="ECO:0000313" key="6">
    <source>
        <dbReference type="EMBL" id="SDS97117.1"/>
    </source>
</evidence>
<dbReference type="GO" id="GO:0055085">
    <property type="term" value="P:transmembrane transport"/>
    <property type="evidence" value="ECO:0007669"/>
    <property type="project" value="UniProtKB-ARBA"/>
</dbReference>
<dbReference type="PROSITE" id="PS50893">
    <property type="entry name" value="ABC_TRANSPORTER_2"/>
    <property type="match status" value="1"/>
</dbReference>
<dbReference type="FunFam" id="3.40.50.300:FF:000016">
    <property type="entry name" value="Oligopeptide ABC transporter ATP-binding component"/>
    <property type="match status" value="1"/>
</dbReference>
<dbReference type="PROSITE" id="PS00211">
    <property type="entry name" value="ABC_TRANSPORTER_1"/>
    <property type="match status" value="1"/>
</dbReference>
<keyword evidence="4 6" id="KW-0067">ATP-binding</keyword>
<dbReference type="GO" id="GO:0015833">
    <property type="term" value="P:peptide transport"/>
    <property type="evidence" value="ECO:0007669"/>
    <property type="project" value="InterPro"/>
</dbReference>
<dbReference type="CDD" id="cd03257">
    <property type="entry name" value="ABC_NikE_OppD_transporters"/>
    <property type="match status" value="1"/>
</dbReference>
<dbReference type="InterPro" id="IPR013563">
    <property type="entry name" value="Oligopep_ABC_C"/>
</dbReference>
<dbReference type="AlphaFoldDB" id="A0A1H1WIH5"/>
<dbReference type="RefSeq" id="WP_091731629.1">
    <property type="nucleotide sequence ID" value="NZ_LT629757.1"/>
</dbReference>
<name>A0A1H1WIH5_9ACTN</name>
<dbReference type="GO" id="GO:0005524">
    <property type="term" value="F:ATP binding"/>
    <property type="evidence" value="ECO:0007669"/>
    <property type="project" value="UniProtKB-KW"/>
</dbReference>
<dbReference type="Pfam" id="PF00005">
    <property type="entry name" value="ABC_tran"/>
    <property type="match status" value="1"/>
</dbReference>
<dbReference type="SMART" id="SM00382">
    <property type="entry name" value="AAA"/>
    <property type="match status" value="1"/>
</dbReference>
<evidence type="ECO:0000259" key="5">
    <source>
        <dbReference type="PROSITE" id="PS50893"/>
    </source>
</evidence>
<accession>A0A1H1WIH5</accession>
<dbReference type="InterPro" id="IPR003439">
    <property type="entry name" value="ABC_transporter-like_ATP-bd"/>
</dbReference>
<proteinExistence type="inferred from homology"/>
<organism evidence="6 7">
    <name type="scientific">Nocardioides scoriae</name>
    <dbReference type="NCBI Taxonomy" id="642780"/>
    <lineage>
        <taxon>Bacteria</taxon>
        <taxon>Bacillati</taxon>
        <taxon>Actinomycetota</taxon>
        <taxon>Actinomycetes</taxon>
        <taxon>Propionibacteriales</taxon>
        <taxon>Nocardioidaceae</taxon>
        <taxon>Nocardioides</taxon>
    </lineage>
</organism>
<dbReference type="SUPFAM" id="SSF52540">
    <property type="entry name" value="P-loop containing nucleoside triphosphate hydrolases"/>
    <property type="match status" value="1"/>
</dbReference>
<dbReference type="GO" id="GO:0016887">
    <property type="term" value="F:ATP hydrolysis activity"/>
    <property type="evidence" value="ECO:0007669"/>
    <property type="project" value="InterPro"/>
</dbReference>
<evidence type="ECO:0000256" key="2">
    <source>
        <dbReference type="ARBA" id="ARBA00022448"/>
    </source>
</evidence>
<keyword evidence="7" id="KW-1185">Reference proteome</keyword>
<dbReference type="EMBL" id="LT629757">
    <property type="protein sequence ID" value="SDS97117.1"/>
    <property type="molecule type" value="Genomic_DNA"/>
</dbReference>
<reference evidence="7" key="1">
    <citation type="submission" date="2016-10" db="EMBL/GenBank/DDBJ databases">
        <authorList>
            <person name="Varghese N."/>
            <person name="Submissions S."/>
        </authorList>
    </citation>
    <scope>NUCLEOTIDE SEQUENCE [LARGE SCALE GENOMIC DNA]</scope>
    <source>
        <strain evidence="7">DSM 22127</strain>
    </source>
</reference>
<dbReference type="InterPro" id="IPR027417">
    <property type="entry name" value="P-loop_NTPase"/>
</dbReference>
<dbReference type="Gene3D" id="3.40.50.300">
    <property type="entry name" value="P-loop containing nucleotide triphosphate hydrolases"/>
    <property type="match status" value="1"/>
</dbReference>
<keyword evidence="2" id="KW-0813">Transport</keyword>
<dbReference type="Proteomes" id="UP000198859">
    <property type="component" value="Chromosome I"/>
</dbReference>
<dbReference type="PANTHER" id="PTHR43776:SF7">
    <property type="entry name" value="D,D-DIPEPTIDE TRANSPORT ATP-BINDING PROTEIN DDPF-RELATED"/>
    <property type="match status" value="1"/>
</dbReference>
<dbReference type="PANTHER" id="PTHR43776">
    <property type="entry name" value="TRANSPORT ATP-BINDING PROTEIN"/>
    <property type="match status" value="1"/>
</dbReference>
<dbReference type="InterPro" id="IPR050319">
    <property type="entry name" value="ABC_transp_ATP-bind"/>
</dbReference>
<dbReference type="InterPro" id="IPR017871">
    <property type="entry name" value="ABC_transporter-like_CS"/>
</dbReference>
<evidence type="ECO:0000256" key="3">
    <source>
        <dbReference type="ARBA" id="ARBA00022741"/>
    </source>
</evidence>